<evidence type="ECO:0000256" key="1">
    <source>
        <dbReference type="SAM" id="SignalP"/>
    </source>
</evidence>
<dbReference type="Proteomes" id="UP000446768">
    <property type="component" value="Unassembled WGS sequence"/>
</dbReference>
<dbReference type="Pfam" id="PF06980">
    <property type="entry name" value="DUF1302"/>
    <property type="match status" value="1"/>
</dbReference>
<feature type="signal peptide" evidence="1">
    <location>
        <begin position="1"/>
        <end position="40"/>
    </location>
</feature>
<dbReference type="EMBL" id="WKJJ01000001">
    <property type="protein sequence ID" value="MRV70454.1"/>
    <property type="molecule type" value="Genomic_DNA"/>
</dbReference>
<comment type="caution">
    <text evidence="2">The sequence shown here is derived from an EMBL/GenBank/DDBJ whole genome shotgun (WGS) entry which is preliminary data.</text>
</comment>
<proteinExistence type="predicted"/>
<protein>
    <submittedName>
        <fullName evidence="2">DUF1302 family protein</fullName>
    </submittedName>
</protein>
<keyword evidence="3" id="KW-1185">Reference proteome</keyword>
<evidence type="ECO:0000313" key="3">
    <source>
        <dbReference type="Proteomes" id="UP000446768"/>
    </source>
</evidence>
<keyword evidence="1" id="KW-0732">Signal</keyword>
<feature type="chain" id="PRO_5031290397" evidence="1">
    <location>
        <begin position="41"/>
        <end position="561"/>
    </location>
</feature>
<dbReference type="AlphaFoldDB" id="A0A7X2LS57"/>
<accession>A0A7X2LS57</accession>
<evidence type="ECO:0000313" key="2">
    <source>
        <dbReference type="EMBL" id="MRV70454.1"/>
    </source>
</evidence>
<dbReference type="InterPro" id="IPR010727">
    <property type="entry name" value="DUF1302"/>
</dbReference>
<reference evidence="2 3" key="1">
    <citation type="submission" date="2019-11" db="EMBL/GenBank/DDBJ databases">
        <title>Novel species isolated from a subtropical stream in China.</title>
        <authorList>
            <person name="Lu H."/>
        </authorList>
    </citation>
    <scope>NUCLEOTIDE SEQUENCE [LARGE SCALE GENOMIC DNA]</scope>
    <source>
        <strain evidence="2 3">FT92W</strain>
    </source>
</reference>
<organism evidence="2 3">
    <name type="scientific">Pseudoduganella rivuli</name>
    <dbReference type="NCBI Taxonomy" id="2666085"/>
    <lineage>
        <taxon>Bacteria</taxon>
        <taxon>Pseudomonadati</taxon>
        <taxon>Pseudomonadota</taxon>
        <taxon>Betaproteobacteria</taxon>
        <taxon>Burkholderiales</taxon>
        <taxon>Oxalobacteraceae</taxon>
        <taxon>Telluria group</taxon>
        <taxon>Pseudoduganella</taxon>
    </lineage>
</organism>
<name>A0A7X2LS57_9BURK</name>
<sequence>MHQLPFPVTRTAHTRGTRLPALPALAALLVPLVAAPPALAAEFDTGNPELRVRWDNTLKYSAAARLSRPSAVLVGGANANLDDGDRNFGKGLISNRVDLLSELDITFHNLGGRVSAAAWYDDVYHRATDNGNAATYNPMSVPAGRFTQATRELHGRKAELLDAFVFGKGELGDMSASFRAGRHALLWGESLFFGDNGIAGAQAPVDLIKLLSVPNSQFKELIRPTSQVSGQLQLTPNLSAGAYYQFDWEENRIPAAGSYFSRTDVFDRGGERLLAGFAPGVGALTFVRAHDLHARSSGQGGLQLRWRPAGSDYDLGLYAVRFHSRNFVVEVSPDGGFPALGSYRLIYPEGIRAFGASASKSIDDTNLAAEISVRRNTPLVAAGGSVMVHPGERSDNDDHPLYPVGNSLHAQVSAIHTLSRSAVWDGGLLMFEGAWNRRTSITRNAAALDPNSTRDALGMRAIFSPMWFQAASGLDLSLPVGLGYNPYGRSSVTTLFNGGATKGGDLSIGVSGDYLQTWKGSVTYVRFFGRAGTVLTATNAFSFQQSLKDRDFVSFSLSRTF</sequence>
<dbReference type="RefSeq" id="WP_154370926.1">
    <property type="nucleotide sequence ID" value="NZ_WKJJ01000001.1"/>
</dbReference>
<gene>
    <name evidence="2" type="ORF">GJ700_01790</name>
</gene>